<dbReference type="RefSeq" id="WP_167476914.1">
    <property type="nucleotide sequence ID" value="NZ_CP046172.1"/>
</dbReference>
<proteinExistence type="predicted"/>
<dbReference type="Proteomes" id="UP000503540">
    <property type="component" value="Chromosome"/>
</dbReference>
<evidence type="ECO:0000313" key="1">
    <source>
        <dbReference type="EMBL" id="QIS14511.1"/>
    </source>
</evidence>
<evidence type="ECO:0000313" key="2">
    <source>
        <dbReference type="Proteomes" id="UP000503540"/>
    </source>
</evidence>
<reference evidence="1 2" key="1">
    <citation type="journal article" date="2019" name="ACS Chem. Biol.">
        <title>Identification and Mobilization of a Cryptic Antibiotic Biosynthesis Gene Locus from a Human-Pathogenic Nocardia Isolate.</title>
        <authorList>
            <person name="Herisse M."/>
            <person name="Ishida K."/>
            <person name="Porter J.L."/>
            <person name="Howden B."/>
            <person name="Hertweck C."/>
            <person name="Stinear T.P."/>
            <person name="Pidot S.J."/>
        </authorList>
    </citation>
    <scope>NUCLEOTIDE SEQUENCE [LARGE SCALE GENOMIC DNA]</scope>
    <source>
        <strain evidence="1 2">AUSMDU00012717</strain>
    </source>
</reference>
<accession>A0A6G9YMU9</accession>
<protein>
    <submittedName>
        <fullName evidence="1">Uncharacterized protein</fullName>
    </submittedName>
</protein>
<dbReference type="EMBL" id="CP046172">
    <property type="protein sequence ID" value="QIS14511.1"/>
    <property type="molecule type" value="Genomic_DNA"/>
</dbReference>
<dbReference type="KEGG" id="nah:F5544_33375"/>
<gene>
    <name evidence="1" type="ORF">F5544_33375</name>
</gene>
<name>A0A6G9YMU9_9NOCA</name>
<organism evidence="1 2">
    <name type="scientific">Nocardia arthritidis</name>
    <dbReference type="NCBI Taxonomy" id="228602"/>
    <lineage>
        <taxon>Bacteria</taxon>
        <taxon>Bacillati</taxon>
        <taxon>Actinomycetota</taxon>
        <taxon>Actinomycetes</taxon>
        <taxon>Mycobacteriales</taxon>
        <taxon>Nocardiaceae</taxon>
        <taxon>Nocardia</taxon>
    </lineage>
</organism>
<dbReference type="AlphaFoldDB" id="A0A6G9YMU9"/>
<sequence>MATAAGIFAATPATAAAERCGGTLTDYVGADKDASYSGKDEEGSTVTLTFDRDKATFQEPGEKLSGTYDFTPQKTAPGLVNINTEEGDVVLELRGGKCAAGSTSVDKALLELTTKGGGNESFQLERTK</sequence>
<keyword evidence="2" id="KW-1185">Reference proteome</keyword>